<keyword evidence="1" id="KW-0472">Membrane</keyword>
<keyword evidence="1" id="KW-1133">Transmembrane helix</keyword>
<sequence>MSRSPFTGNVLRQFEGTPDTIAATAEQYKELGAAMKRTADTLRDIASSQVSKGTDKLKEDAESIESDLRKAGIRYEGTGKALAPYATALETARDWYTQNHDALEAAETAYTSALSDQQGTLWAPSADADEQAQNVKDAADAVDAAEDARDPLWRAYDSAYAAWEEAFDKAADGVADAMDAADNDDSFWGAISEALTWIGRAIIVLAVVALFVVSSPWSTILLAATLALSAVHLIGTIYLYANGKANLSDVLWSTFGLVTAGVGGLAARALKPIAEGGKGLLAASQSASKLPVFASGVRTASMPRLGGFVNPFSTLARGSEWAALSKWGTALADWTAKSGPRSATIADAWADVVLQSVPRIGGAGVTAQGAWWGGVLGGLFSDRANPFGFSFGRP</sequence>
<dbReference type="AlphaFoldDB" id="A0A7D8AL15"/>
<name>A0A7D8AL15_9MICO</name>
<dbReference type="EMBL" id="CP043732">
    <property type="protein sequence ID" value="QMU97087.1"/>
    <property type="molecule type" value="Genomic_DNA"/>
</dbReference>
<dbReference type="Proteomes" id="UP000515708">
    <property type="component" value="Chromosome"/>
</dbReference>
<protein>
    <submittedName>
        <fullName evidence="2">Uncharacterized protein</fullName>
    </submittedName>
</protein>
<gene>
    <name evidence="2" type="ORF">FVO59_07500</name>
</gene>
<feature type="transmembrane region" description="Helical" evidence="1">
    <location>
        <begin position="194"/>
        <end position="213"/>
    </location>
</feature>
<evidence type="ECO:0000313" key="2">
    <source>
        <dbReference type="EMBL" id="QMU97087.1"/>
    </source>
</evidence>
<evidence type="ECO:0000256" key="1">
    <source>
        <dbReference type="SAM" id="Phobius"/>
    </source>
</evidence>
<evidence type="ECO:0000313" key="3">
    <source>
        <dbReference type="Proteomes" id="UP000515708"/>
    </source>
</evidence>
<reference evidence="2 3" key="1">
    <citation type="journal article" date="2020" name="Front. Microbiol.">
        <title>Design of Bacterial Strain-Specific qPCR Assays Using NGS Data and Publicly Available Resources and Its Application to Track Biocontrol Strains.</title>
        <authorList>
            <person name="Hernandez I."/>
            <person name="Sant C."/>
            <person name="Martinez R."/>
            <person name="Fernandez C."/>
        </authorList>
    </citation>
    <scope>NUCLEOTIDE SEQUENCE [LARGE SCALE GENOMIC DNA]</scope>
    <source>
        <strain evidence="2 3">B24</strain>
    </source>
</reference>
<proteinExistence type="predicted"/>
<feature type="transmembrane region" description="Helical" evidence="1">
    <location>
        <begin position="252"/>
        <end position="270"/>
    </location>
</feature>
<organism evidence="2 3">
    <name type="scientific">Microbacterium esteraromaticum</name>
    <dbReference type="NCBI Taxonomy" id="57043"/>
    <lineage>
        <taxon>Bacteria</taxon>
        <taxon>Bacillati</taxon>
        <taxon>Actinomycetota</taxon>
        <taxon>Actinomycetes</taxon>
        <taxon>Micrococcales</taxon>
        <taxon>Microbacteriaceae</taxon>
        <taxon>Microbacterium</taxon>
    </lineage>
</organism>
<accession>A0A7D8AL15</accession>
<keyword evidence="1" id="KW-0812">Transmembrane</keyword>
<dbReference type="RefSeq" id="WP_182256212.1">
    <property type="nucleotide sequence ID" value="NZ_CP043732.1"/>
</dbReference>
<feature type="transmembrane region" description="Helical" evidence="1">
    <location>
        <begin position="220"/>
        <end position="240"/>
    </location>
</feature>